<sequence>MEGQRGEWSGPRADRAGRGARHRRRRAGVGLAVALMVLATDVVAGSATAAPPPALAPANVGPVGAAAAEAPAGATGTTVVQAARRSALTAGVRERRLRKGETFWLFGRLTVGGSPASGRDVVAQRKRPNESGWRTVGRDTTNGSGRYRVRIRAGAVYEYRAIYRGSSTAQASWTPRIGVRLTTADRSMTSRAEQMGVAVGRPTSGLRQVTRTVVSRSYRTGILVKVTRSGRARTWWVHGGILSQYRDRGGAKGRLGAPVMDPLCGLARSGCVQRFEGGVLYANADGATAFTGLKGVRGEVVAAARSQVGYTVRHDPDNGARYDWHSKYNAWARTDAPWCGLFQSWFFKASGHPTLVPQSTTWTAYRDSVRRNRPTGSTPRVGALAFVSYVASGEASHVMFVVQVAGSRIKVIHGNTGGGGRLPSGRRGVVEQWVPESQVLYYAYPRY</sequence>
<dbReference type="EMBL" id="JBHUOG010000001">
    <property type="protein sequence ID" value="MFD2793229.1"/>
    <property type="molecule type" value="Genomic_DNA"/>
</dbReference>
<accession>A0ABW5VQK0</accession>
<comment type="caution">
    <text evidence="3">The sequence shown here is derived from an EMBL/GenBank/DDBJ whole genome shotgun (WGS) entry which is preliminary data.</text>
</comment>
<feature type="region of interest" description="Disordered" evidence="1">
    <location>
        <begin position="1"/>
        <end position="24"/>
    </location>
</feature>
<keyword evidence="4" id="KW-1185">Reference proteome</keyword>
<dbReference type="InterPro" id="IPR007921">
    <property type="entry name" value="CHAP_dom"/>
</dbReference>
<evidence type="ECO:0000313" key="4">
    <source>
        <dbReference type="Proteomes" id="UP001597479"/>
    </source>
</evidence>
<name>A0ABW5VQK0_9MICO</name>
<dbReference type="Pfam" id="PF05257">
    <property type="entry name" value="CHAP"/>
    <property type="match status" value="1"/>
</dbReference>
<dbReference type="InterPro" id="IPR013207">
    <property type="entry name" value="LGFP"/>
</dbReference>
<evidence type="ECO:0000256" key="1">
    <source>
        <dbReference type="SAM" id="MobiDB-lite"/>
    </source>
</evidence>
<proteinExistence type="predicted"/>
<organism evidence="3 4">
    <name type="scientific">Promicromonospora vindobonensis</name>
    <dbReference type="NCBI Taxonomy" id="195748"/>
    <lineage>
        <taxon>Bacteria</taxon>
        <taxon>Bacillati</taxon>
        <taxon>Actinomycetota</taxon>
        <taxon>Actinomycetes</taxon>
        <taxon>Micrococcales</taxon>
        <taxon>Promicromonosporaceae</taxon>
        <taxon>Promicromonospora</taxon>
    </lineage>
</organism>
<evidence type="ECO:0000313" key="3">
    <source>
        <dbReference type="EMBL" id="MFD2793229.1"/>
    </source>
</evidence>
<dbReference type="Gene3D" id="3.90.1720.10">
    <property type="entry name" value="endopeptidase domain like (from Nostoc punctiforme)"/>
    <property type="match status" value="1"/>
</dbReference>
<feature type="region of interest" description="Disordered" evidence="1">
    <location>
        <begin position="117"/>
        <end position="141"/>
    </location>
</feature>
<dbReference type="RefSeq" id="WP_377181213.1">
    <property type="nucleotide sequence ID" value="NZ_JBHUOG010000001.1"/>
</dbReference>
<dbReference type="Proteomes" id="UP001597479">
    <property type="component" value="Unassembled WGS sequence"/>
</dbReference>
<dbReference type="Pfam" id="PF08310">
    <property type="entry name" value="LGFP"/>
    <property type="match status" value="1"/>
</dbReference>
<reference evidence="4" key="1">
    <citation type="journal article" date="2019" name="Int. J. Syst. Evol. Microbiol.">
        <title>The Global Catalogue of Microorganisms (GCM) 10K type strain sequencing project: providing services to taxonomists for standard genome sequencing and annotation.</title>
        <authorList>
            <consortium name="The Broad Institute Genomics Platform"/>
            <consortium name="The Broad Institute Genome Sequencing Center for Infectious Disease"/>
            <person name="Wu L."/>
            <person name="Ma J."/>
        </authorList>
    </citation>
    <scope>NUCLEOTIDE SEQUENCE [LARGE SCALE GENOMIC DNA]</scope>
    <source>
        <strain evidence="4">CCM 7044</strain>
    </source>
</reference>
<protein>
    <submittedName>
        <fullName evidence="3">CHAP domain-containing protein</fullName>
    </submittedName>
</protein>
<gene>
    <name evidence="3" type="ORF">ACFS27_06680</name>
</gene>
<evidence type="ECO:0000259" key="2">
    <source>
        <dbReference type="Pfam" id="PF05257"/>
    </source>
</evidence>
<feature type="domain" description="Peptidase C51" evidence="2">
    <location>
        <begin position="334"/>
        <end position="415"/>
    </location>
</feature>